<dbReference type="PANTHER" id="PTHR33112">
    <property type="entry name" value="DOMAIN PROTEIN, PUTATIVE-RELATED"/>
    <property type="match status" value="1"/>
</dbReference>
<name>A0AA40BMY9_9PEZI</name>
<reference evidence="1" key="1">
    <citation type="submission" date="2023-06" db="EMBL/GenBank/DDBJ databases">
        <title>Genome-scale phylogeny and comparative genomics of the fungal order Sordariales.</title>
        <authorList>
            <consortium name="Lawrence Berkeley National Laboratory"/>
            <person name="Hensen N."/>
            <person name="Bonometti L."/>
            <person name="Westerberg I."/>
            <person name="Brannstrom I.O."/>
            <person name="Guillou S."/>
            <person name="Cros-Aarteil S."/>
            <person name="Calhoun S."/>
            <person name="Haridas S."/>
            <person name="Kuo A."/>
            <person name="Mondo S."/>
            <person name="Pangilinan J."/>
            <person name="Riley R."/>
            <person name="Labutti K."/>
            <person name="Andreopoulos B."/>
            <person name="Lipzen A."/>
            <person name="Chen C."/>
            <person name="Yanf M."/>
            <person name="Daum C."/>
            <person name="Ng V."/>
            <person name="Clum A."/>
            <person name="Steindorff A."/>
            <person name="Ohm R."/>
            <person name="Martin F."/>
            <person name="Silar P."/>
            <person name="Natvig D."/>
            <person name="Lalanne C."/>
            <person name="Gautier V."/>
            <person name="Ament-Velasquez S.L."/>
            <person name="Kruys A."/>
            <person name="Hutchinson M.I."/>
            <person name="Powell A.J."/>
            <person name="Barry K."/>
            <person name="Miller A.N."/>
            <person name="Grigoriev I.V."/>
            <person name="Debuchy R."/>
            <person name="Gladieux P."/>
            <person name="Thoren M.H."/>
            <person name="Johannesson H."/>
        </authorList>
    </citation>
    <scope>NUCLEOTIDE SEQUENCE</scope>
    <source>
        <strain evidence="1">CBS 540.89</strain>
    </source>
</reference>
<proteinExistence type="predicted"/>
<organism evidence="1 2">
    <name type="scientific">Apiosordaria backusii</name>
    <dbReference type="NCBI Taxonomy" id="314023"/>
    <lineage>
        <taxon>Eukaryota</taxon>
        <taxon>Fungi</taxon>
        <taxon>Dikarya</taxon>
        <taxon>Ascomycota</taxon>
        <taxon>Pezizomycotina</taxon>
        <taxon>Sordariomycetes</taxon>
        <taxon>Sordariomycetidae</taxon>
        <taxon>Sordariales</taxon>
        <taxon>Lasiosphaeriaceae</taxon>
        <taxon>Apiosordaria</taxon>
    </lineage>
</organism>
<protein>
    <recommendedName>
        <fullName evidence="3">Heterokaryon incompatibility domain-containing protein</fullName>
    </recommendedName>
</protein>
<evidence type="ECO:0000313" key="2">
    <source>
        <dbReference type="Proteomes" id="UP001172159"/>
    </source>
</evidence>
<evidence type="ECO:0008006" key="3">
    <source>
        <dbReference type="Google" id="ProtNLM"/>
    </source>
</evidence>
<accession>A0AA40BMY9</accession>
<dbReference type="PANTHER" id="PTHR33112:SF15">
    <property type="entry name" value="HETEROKARYON INCOMPATIBILITY DOMAIN-CONTAINING PROTEIN"/>
    <property type="match status" value="1"/>
</dbReference>
<comment type="caution">
    <text evidence="1">The sequence shown here is derived from an EMBL/GenBank/DDBJ whole genome shotgun (WGS) entry which is preliminary data.</text>
</comment>
<gene>
    <name evidence="1" type="ORF">B0T21DRAFT_410641</name>
</gene>
<dbReference type="AlphaFoldDB" id="A0AA40BMY9"/>
<keyword evidence="2" id="KW-1185">Reference proteome</keyword>
<sequence length="384" mass="42917">MASHSPMSPSACQVCGDLNRQDTRSFSCEIKELITSSSDGCTACEILWKALSHSLPHFHNKSDSIYVEKQQDPGPLRLTYSYASPAMEAVEIYCHADSPTAYSWIGPSTEVSLDSSGMRKASGSSLTLKLVSSFSSSETPKPELEPQRKYYEAPSTWSFIVSAYTARKLTYISDRLPGLSGIATCWEHSETDTYLAGLWLRDLPRHLMWSAGAIDPNLPPRGSLRHTEYYAPTWSWASISGAVHHYPEPLELQVRIVECKTEPSTFNRFGPVRSGHLKLPYSAWRLVRAIDARMGRNDQFLGDIEPDVEMETGDLPEINEQETYYLLPLGTDHTYTSIPVVSLVLRQSPSLPNTYTRLGLLSTKYDGDWKNFSDGAQETEVTVL</sequence>
<dbReference type="EMBL" id="JAUKTV010000005">
    <property type="protein sequence ID" value="KAK0737190.1"/>
    <property type="molecule type" value="Genomic_DNA"/>
</dbReference>
<evidence type="ECO:0000313" key="1">
    <source>
        <dbReference type="EMBL" id="KAK0737190.1"/>
    </source>
</evidence>
<dbReference type="Proteomes" id="UP001172159">
    <property type="component" value="Unassembled WGS sequence"/>
</dbReference>